<name>A0ACC5R5A0_9HYPH</name>
<comment type="caution">
    <text evidence="1">The sequence shown here is derived from an EMBL/GenBank/DDBJ whole genome shotgun (WGS) entry which is preliminary data.</text>
</comment>
<keyword evidence="2" id="KW-1185">Reference proteome</keyword>
<dbReference type="Proteomes" id="UP000616151">
    <property type="component" value="Unassembled WGS sequence"/>
</dbReference>
<gene>
    <name evidence="1" type="ORF">JHL16_15640</name>
</gene>
<proteinExistence type="predicted"/>
<evidence type="ECO:0000313" key="1">
    <source>
        <dbReference type="EMBL" id="MBK1867790.1"/>
    </source>
</evidence>
<protein>
    <submittedName>
        <fullName evidence="1">DUF465 domain-containing protein</fullName>
    </submittedName>
</protein>
<accession>A0ACC5R5A0</accession>
<sequence>MSVQAHLGELAAKHRALEAELEDVMSHPASTDAEIAELKRKKLRIKDEISKLAVQMRH</sequence>
<dbReference type="EMBL" id="JAENHL010000007">
    <property type="protein sequence ID" value="MBK1867790.1"/>
    <property type="molecule type" value="Genomic_DNA"/>
</dbReference>
<reference evidence="1" key="1">
    <citation type="submission" date="2021-01" db="EMBL/GenBank/DDBJ databases">
        <authorList>
            <person name="Sun Q."/>
        </authorList>
    </citation>
    <scope>NUCLEOTIDE SEQUENCE</scope>
    <source>
        <strain evidence="1">YIM B02566</strain>
    </source>
</reference>
<organism evidence="1 2">
    <name type="scientific">Taklimakanibacter albus</name>
    <dbReference type="NCBI Taxonomy" id="2800327"/>
    <lineage>
        <taxon>Bacteria</taxon>
        <taxon>Pseudomonadati</taxon>
        <taxon>Pseudomonadota</taxon>
        <taxon>Alphaproteobacteria</taxon>
        <taxon>Hyphomicrobiales</taxon>
        <taxon>Aestuariivirgaceae</taxon>
        <taxon>Taklimakanibacter</taxon>
    </lineage>
</organism>
<evidence type="ECO:0000313" key="2">
    <source>
        <dbReference type="Proteomes" id="UP000616151"/>
    </source>
</evidence>